<protein>
    <submittedName>
        <fullName evidence="2">Uncharacterized protein</fullName>
    </submittedName>
</protein>
<feature type="region of interest" description="Disordered" evidence="1">
    <location>
        <begin position="1"/>
        <end position="21"/>
    </location>
</feature>
<evidence type="ECO:0000313" key="2">
    <source>
        <dbReference type="EMBL" id="MFC6008636.1"/>
    </source>
</evidence>
<gene>
    <name evidence="2" type="ORF">ACFQDO_15985</name>
</gene>
<keyword evidence="3" id="KW-1185">Reference proteome</keyword>
<sequence length="53" mass="5689">MSPQQSSCTQTEPNEHGDNVVDLRDLPLAAQGRIAQRLLATRPAKGQAARSFG</sequence>
<accession>A0ABW1JGY6</accession>
<comment type="caution">
    <text evidence="2">The sequence shown here is derived from an EMBL/GenBank/DDBJ whole genome shotgun (WGS) entry which is preliminary data.</text>
</comment>
<dbReference type="EMBL" id="JBHSRD010000006">
    <property type="protein sequence ID" value="MFC6008636.1"/>
    <property type="molecule type" value="Genomic_DNA"/>
</dbReference>
<evidence type="ECO:0000313" key="3">
    <source>
        <dbReference type="Proteomes" id="UP001596189"/>
    </source>
</evidence>
<feature type="compositionally biased region" description="Polar residues" evidence="1">
    <location>
        <begin position="1"/>
        <end position="12"/>
    </location>
</feature>
<dbReference type="RefSeq" id="WP_345714588.1">
    <property type="nucleotide sequence ID" value="NZ_BAABFP010000002.1"/>
</dbReference>
<name>A0ABW1JGY6_9ACTN</name>
<proteinExistence type="predicted"/>
<reference evidence="3" key="1">
    <citation type="journal article" date="2019" name="Int. J. Syst. Evol. Microbiol.">
        <title>The Global Catalogue of Microorganisms (GCM) 10K type strain sequencing project: providing services to taxonomists for standard genome sequencing and annotation.</title>
        <authorList>
            <consortium name="The Broad Institute Genomics Platform"/>
            <consortium name="The Broad Institute Genome Sequencing Center for Infectious Disease"/>
            <person name="Wu L."/>
            <person name="Ma J."/>
        </authorList>
    </citation>
    <scope>NUCLEOTIDE SEQUENCE [LARGE SCALE GENOMIC DNA]</scope>
    <source>
        <strain evidence="3">KACC 14249</strain>
    </source>
</reference>
<dbReference type="Proteomes" id="UP001596189">
    <property type="component" value="Unassembled WGS sequence"/>
</dbReference>
<organism evidence="2 3">
    <name type="scientific">Angustibacter luteus</name>
    <dbReference type="NCBI Taxonomy" id="658456"/>
    <lineage>
        <taxon>Bacteria</taxon>
        <taxon>Bacillati</taxon>
        <taxon>Actinomycetota</taxon>
        <taxon>Actinomycetes</taxon>
        <taxon>Kineosporiales</taxon>
        <taxon>Kineosporiaceae</taxon>
    </lineage>
</organism>
<evidence type="ECO:0000256" key="1">
    <source>
        <dbReference type="SAM" id="MobiDB-lite"/>
    </source>
</evidence>